<name>A0ABW1Z5A0_9BACT</name>
<evidence type="ECO:0000256" key="2">
    <source>
        <dbReference type="ARBA" id="ARBA00012018"/>
    </source>
</evidence>
<dbReference type="SUPFAM" id="SSF53649">
    <property type="entry name" value="Alkaline phosphatase-like"/>
    <property type="match status" value="1"/>
</dbReference>
<dbReference type="InterPro" id="IPR006311">
    <property type="entry name" value="TAT_signal"/>
</dbReference>
<dbReference type="NCBIfam" id="TIGR01409">
    <property type="entry name" value="TAT_signal_seq"/>
    <property type="match status" value="1"/>
</dbReference>
<gene>
    <name evidence="6" type="ORF">ACFQBQ_03855</name>
</gene>
<dbReference type="Gene3D" id="3.40.720.10">
    <property type="entry name" value="Alkaline Phosphatase, subunit A"/>
    <property type="match status" value="2"/>
</dbReference>
<dbReference type="InterPro" id="IPR007312">
    <property type="entry name" value="Phosphoesterase"/>
</dbReference>
<reference evidence="7" key="1">
    <citation type="journal article" date="2019" name="Int. J. Syst. Evol. Microbiol.">
        <title>The Global Catalogue of Microorganisms (GCM) 10K type strain sequencing project: providing services to taxonomists for standard genome sequencing and annotation.</title>
        <authorList>
            <consortium name="The Broad Institute Genomics Platform"/>
            <consortium name="The Broad Institute Genome Sequencing Center for Infectious Disease"/>
            <person name="Wu L."/>
            <person name="Ma J."/>
        </authorList>
    </citation>
    <scope>NUCLEOTIDE SEQUENCE [LARGE SCALE GENOMIC DNA]</scope>
    <source>
        <strain evidence="7">CGMCC 1.16026</strain>
    </source>
</reference>
<dbReference type="PANTHER" id="PTHR31956">
    <property type="entry name" value="NON-SPECIFIC PHOSPHOLIPASE C4-RELATED"/>
    <property type="match status" value="1"/>
</dbReference>
<feature type="domain" description="Bacterial phospholipase C C-terminal" evidence="5">
    <location>
        <begin position="630"/>
        <end position="737"/>
    </location>
</feature>
<dbReference type="PROSITE" id="PS51318">
    <property type="entry name" value="TAT"/>
    <property type="match status" value="1"/>
</dbReference>
<evidence type="ECO:0000256" key="3">
    <source>
        <dbReference type="ARBA" id="ARBA00022801"/>
    </source>
</evidence>
<dbReference type="PANTHER" id="PTHR31956:SF1">
    <property type="entry name" value="NON-SPECIFIC PHOSPHOLIPASE C1"/>
    <property type="match status" value="1"/>
</dbReference>
<keyword evidence="3" id="KW-0378">Hydrolase</keyword>
<comment type="caution">
    <text evidence="6">The sequence shown here is derived from an EMBL/GenBank/DDBJ whole genome shotgun (WGS) entry which is preliminary data.</text>
</comment>
<evidence type="ECO:0000256" key="1">
    <source>
        <dbReference type="ARBA" id="ARBA00009717"/>
    </source>
</evidence>
<organism evidence="6 7">
    <name type="scientific">Granulicella cerasi</name>
    <dbReference type="NCBI Taxonomy" id="741063"/>
    <lineage>
        <taxon>Bacteria</taxon>
        <taxon>Pseudomonadati</taxon>
        <taxon>Acidobacteriota</taxon>
        <taxon>Terriglobia</taxon>
        <taxon>Terriglobales</taxon>
        <taxon>Acidobacteriaceae</taxon>
        <taxon>Granulicella</taxon>
    </lineage>
</organism>
<dbReference type="Proteomes" id="UP001596391">
    <property type="component" value="Unassembled WGS sequence"/>
</dbReference>
<keyword evidence="7" id="KW-1185">Reference proteome</keyword>
<dbReference type="InterPro" id="IPR017767">
    <property type="entry name" value="PC-PLC"/>
</dbReference>
<dbReference type="EC" id="3.1.4.3" evidence="2"/>
<sequence>MIAVQTRRDFLKKASMLAGATGFAAGVPLAVQKAFAIAPDPGTTWKAAEHVVILMQENRSFDHALGTLQGVRGFNDPRATRQANGQSVFLQTSLTGETYMPWRLDIKDTKITWMGSIPHSRNSQVDAWNHGHHNAWIDAKRSSNADYRDVPITMGHYTREDIPFYYALADAFTVCDQHYCGAMTSTTPNRSLLWTGTVRDEQKATSAVYMRNPEFSSGHLKWKTFPERLTEAGVNWNCYQNEINVATFEEGGHDWLGNVGNVLEHFAAYNVNLSNASTKKLQKNIADTQQEIAALQQKNVDPTMKDDLKAEIEQKQAHLQALQALLEHGGSLSNLSATEQELHMRAFTTNAGDEHYHSLETLHFEDGDRKIKMDVPKGDVLYQFRKDVNEGTLPMVSWLVPPGKFSDHPSHPWYGAWFLSEAVDILTKNPEVWKKTIFILLYDENDGYFDHAPSFTAAEPGNRGTGRASEGIDTALEYTYHTDEIAQGVKPKDARSGPIGLGFRVPMIVASPWSRGGWVNSEVCDTTSVIQFLEAFVEAKTGKTVKETNVSEYRRAICGDLTSVFRPADHSVAQLPFLDRDKFVEGIEKARYKEIPSNFQKLTAEQMAAYNADRHKMPGAAAQEKGIRNACALPYEMYCEGSINAEHKVFSVAMRAGNTQHGARSAGVPFNVYLRNTSMNSGVAAHGDKNQNMFVASYAVRAGDTLRENYPLKAFKDGRYEIDVHGPNGFYRSFRGNVAEVSPMSVACAYENATGLTGNVHAKVKNTSTKPVTVTVVDHSYGQGTQSKQIDVGQSATLTITSSKSHGWYDFTVKSVDSEMAVHYAGHVDTGKSSFTDPLMGGMVEV</sequence>
<evidence type="ECO:0000256" key="4">
    <source>
        <dbReference type="SAM" id="Coils"/>
    </source>
</evidence>
<evidence type="ECO:0000313" key="6">
    <source>
        <dbReference type="EMBL" id="MFC6644740.1"/>
    </source>
</evidence>
<protein>
    <recommendedName>
        <fullName evidence="2">phospholipase C</fullName>
        <ecNumber evidence="2">3.1.4.3</ecNumber>
    </recommendedName>
</protein>
<dbReference type="NCBIfam" id="TIGR03396">
    <property type="entry name" value="PC_PLC"/>
    <property type="match status" value="1"/>
</dbReference>
<comment type="similarity">
    <text evidence="1">Belongs to the bacterial phospholipase C family.</text>
</comment>
<dbReference type="InterPro" id="IPR017850">
    <property type="entry name" value="Alkaline_phosphatase_core_sf"/>
</dbReference>
<dbReference type="Pfam" id="PF05506">
    <property type="entry name" value="PLipase_C_C"/>
    <property type="match status" value="2"/>
</dbReference>
<dbReference type="InterPro" id="IPR019546">
    <property type="entry name" value="TAT_signal_bac_arc"/>
</dbReference>
<keyword evidence="4" id="KW-0175">Coiled coil</keyword>
<dbReference type="InterPro" id="IPR008475">
    <property type="entry name" value="PLipase_C_C"/>
</dbReference>
<dbReference type="EMBL" id="JBHSWI010000001">
    <property type="protein sequence ID" value="MFC6644740.1"/>
    <property type="molecule type" value="Genomic_DNA"/>
</dbReference>
<accession>A0ABW1Z5A0</accession>
<feature type="coiled-coil region" evidence="4">
    <location>
        <begin position="278"/>
        <end position="325"/>
    </location>
</feature>
<feature type="domain" description="Bacterial phospholipase C C-terminal" evidence="5">
    <location>
        <begin position="745"/>
        <end position="827"/>
    </location>
</feature>
<evidence type="ECO:0000313" key="7">
    <source>
        <dbReference type="Proteomes" id="UP001596391"/>
    </source>
</evidence>
<evidence type="ECO:0000259" key="5">
    <source>
        <dbReference type="Pfam" id="PF05506"/>
    </source>
</evidence>
<dbReference type="Pfam" id="PF04185">
    <property type="entry name" value="Phosphoesterase"/>
    <property type="match status" value="2"/>
</dbReference>
<proteinExistence type="inferred from homology"/>
<dbReference type="RefSeq" id="WP_390233971.1">
    <property type="nucleotide sequence ID" value="NZ_JBHSWI010000001.1"/>
</dbReference>